<dbReference type="AlphaFoldDB" id="A0A6G7ZMP3"/>
<reference evidence="1 2" key="1">
    <citation type="submission" date="2020-03" db="EMBL/GenBank/DDBJ databases">
        <title>Sphingomonas sp. nov., isolated from fish.</title>
        <authorList>
            <person name="Hyun D.-W."/>
            <person name="Bae J.-W."/>
        </authorList>
    </citation>
    <scope>NUCLEOTIDE SEQUENCE [LARGE SCALE GENOMIC DNA]</scope>
    <source>
        <strain evidence="1 2">HDW15C</strain>
    </source>
</reference>
<dbReference type="RefSeq" id="WP_166093581.1">
    <property type="nucleotide sequence ID" value="NZ_CP049871.1"/>
</dbReference>
<sequence length="56" mass="6195">MDDGGLATSFDRAERALGRIERAIRERPKQLRDEELRAKVGAAIAELDQMVRAANG</sequence>
<keyword evidence="2" id="KW-1185">Reference proteome</keyword>
<evidence type="ECO:0000313" key="2">
    <source>
        <dbReference type="Proteomes" id="UP000502502"/>
    </source>
</evidence>
<organism evidence="1 2">
    <name type="scientific">Sphingomonas sinipercae</name>
    <dbReference type="NCBI Taxonomy" id="2714944"/>
    <lineage>
        <taxon>Bacteria</taxon>
        <taxon>Pseudomonadati</taxon>
        <taxon>Pseudomonadota</taxon>
        <taxon>Alphaproteobacteria</taxon>
        <taxon>Sphingomonadales</taxon>
        <taxon>Sphingomonadaceae</taxon>
        <taxon>Sphingomonas</taxon>
    </lineage>
</organism>
<evidence type="ECO:0000313" key="1">
    <source>
        <dbReference type="EMBL" id="QIL02188.1"/>
    </source>
</evidence>
<dbReference type="KEGG" id="ssin:G7078_04900"/>
<dbReference type="Proteomes" id="UP000502502">
    <property type="component" value="Chromosome"/>
</dbReference>
<dbReference type="EMBL" id="CP049871">
    <property type="protein sequence ID" value="QIL02188.1"/>
    <property type="molecule type" value="Genomic_DNA"/>
</dbReference>
<gene>
    <name evidence="1" type="ORF">G7078_04900</name>
</gene>
<accession>A0A6G7ZMP3</accession>
<proteinExistence type="predicted"/>
<name>A0A6G7ZMP3_9SPHN</name>
<protein>
    <submittedName>
        <fullName evidence="1">Uncharacterized protein</fullName>
    </submittedName>
</protein>